<reference evidence="5 6" key="1">
    <citation type="submission" date="2022-12" db="EMBL/GenBank/DDBJ databases">
        <title>Chromosome-level genome assembly of true bugs.</title>
        <authorList>
            <person name="Ma L."/>
            <person name="Li H."/>
        </authorList>
    </citation>
    <scope>NUCLEOTIDE SEQUENCE [LARGE SCALE GENOMIC DNA]</scope>
    <source>
        <strain evidence="5">Lab_2022b</strain>
    </source>
</reference>
<keyword evidence="3" id="KW-0732">Signal</keyword>
<sequence length="557" mass="64032">MELKIITLYLVICLRLFCGDCRKTLKYNLTIKEQVSIIDSPYLILVTSKGGNLWCTGALISTHYVITSAHCVQSTVGYLKLPISSEPEYYQEIECIFKLHTWYSSQRDYSVPVLYDIALAEVNEPIEFTKYVQPISLKFPPWPTNKITNSTCIIVGFRNIHNKYFTVKNVYTRFRSEPCIVQYGPETCHCIPSIHTICLKSGPEFCIDDYGSLLICDNKLIGIHSKKLPTDICSMYLPKVNTNILEFHTPKCYVDEAFNVFTYLPSHNVFFKHFTLNNTNFTNHLIPVAEEVPYLVLVTSEGTQWCTGALISEYYVITSAHCVRSVYGYIRIPTSNNLEDTVVSCIFQMHTWYTSQRDFKVPVLYDIALAEVNEPIEFTKYVQPISIKFPPWPTDKITNSSCIIVGFRKVYNRYFAVTNMYNRYKTNEILVQYGPRICDCIPFKHAICLNIGPELCIDDYGSLLVCNHKLIGIHSKKLPTNICGIYNNPNALKLSTPICYSVESLSVFTYIPSHIEFIKQFQATLIRKYRSAAIHCKQHYRILLLPAITFMSIFNKI</sequence>
<evidence type="ECO:0000259" key="4">
    <source>
        <dbReference type="PROSITE" id="PS50240"/>
    </source>
</evidence>
<keyword evidence="1" id="KW-1015">Disulfide bond</keyword>
<dbReference type="PROSITE" id="PS50240">
    <property type="entry name" value="TRYPSIN_DOM"/>
    <property type="match status" value="2"/>
</dbReference>
<accession>A0AAW1CL89</accession>
<evidence type="ECO:0000256" key="2">
    <source>
        <dbReference type="ARBA" id="ARBA00024195"/>
    </source>
</evidence>
<dbReference type="InterPro" id="IPR051487">
    <property type="entry name" value="Ser/Thr_Proteases_Immune/Dev"/>
</dbReference>
<dbReference type="Pfam" id="PF00089">
    <property type="entry name" value="Trypsin"/>
    <property type="match status" value="2"/>
</dbReference>
<dbReference type="InterPro" id="IPR001254">
    <property type="entry name" value="Trypsin_dom"/>
</dbReference>
<feature type="domain" description="Peptidase S1" evidence="4">
    <location>
        <begin position="16"/>
        <end position="280"/>
    </location>
</feature>
<dbReference type="InterPro" id="IPR043504">
    <property type="entry name" value="Peptidase_S1_PA_chymotrypsin"/>
</dbReference>
<feature type="signal peptide" evidence="3">
    <location>
        <begin position="1"/>
        <end position="21"/>
    </location>
</feature>
<protein>
    <recommendedName>
        <fullName evidence="4">Peptidase S1 domain-containing protein</fullName>
    </recommendedName>
</protein>
<dbReference type="GO" id="GO:0006508">
    <property type="term" value="P:proteolysis"/>
    <property type="evidence" value="ECO:0007669"/>
    <property type="project" value="InterPro"/>
</dbReference>
<evidence type="ECO:0000256" key="3">
    <source>
        <dbReference type="SAM" id="SignalP"/>
    </source>
</evidence>
<evidence type="ECO:0000256" key="1">
    <source>
        <dbReference type="ARBA" id="ARBA00023157"/>
    </source>
</evidence>
<dbReference type="GO" id="GO:0004252">
    <property type="term" value="F:serine-type endopeptidase activity"/>
    <property type="evidence" value="ECO:0007669"/>
    <property type="project" value="InterPro"/>
</dbReference>
<name>A0AAW1CL89_9HEMI</name>
<feature type="chain" id="PRO_5043486239" description="Peptidase S1 domain-containing protein" evidence="3">
    <location>
        <begin position="22"/>
        <end position="557"/>
    </location>
</feature>
<dbReference type="Gene3D" id="2.40.10.10">
    <property type="entry name" value="Trypsin-like serine proteases"/>
    <property type="match status" value="2"/>
</dbReference>
<keyword evidence="6" id="KW-1185">Reference proteome</keyword>
<dbReference type="SUPFAM" id="SSF50494">
    <property type="entry name" value="Trypsin-like serine proteases"/>
    <property type="match status" value="2"/>
</dbReference>
<dbReference type="InterPro" id="IPR009003">
    <property type="entry name" value="Peptidase_S1_PA"/>
</dbReference>
<dbReference type="AlphaFoldDB" id="A0AAW1CL89"/>
<evidence type="ECO:0000313" key="5">
    <source>
        <dbReference type="EMBL" id="KAK9498845.1"/>
    </source>
</evidence>
<dbReference type="SMART" id="SM00020">
    <property type="entry name" value="Tryp_SPc"/>
    <property type="match status" value="2"/>
</dbReference>
<dbReference type="Proteomes" id="UP001461498">
    <property type="component" value="Unassembled WGS sequence"/>
</dbReference>
<gene>
    <name evidence="5" type="ORF">O3M35_003401</name>
</gene>
<evidence type="ECO:0000313" key="6">
    <source>
        <dbReference type="Proteomes" id="UP001461498"/>
    </source>
</evidence>
<comment type="caution">
    <text evidence="5">The sequence shown here is derived from an EMBL/GenBank/DDBJ whole genome shotgun (WGS) entry which is preliminary data.</text>
</comment>
<dbReference type="EMBL" id="JAPXFL010000012">
    <property type="protein sequence ID" value="KAK9498845.1"/>
    <property type="molecule type" value="Genomic_DNA"/>
</dbReference>
<dbReference type="PANTHER" id="PTHR24256">
    <property type="entry name" value="TRYPTASE-RELATED"/>
    <property type="match status" value="1"/>
</dbReference>
<proteinExistence type="inferred from homology"/>
<feature type="domain" description="Peptidase S1" evidence="4">
    <location>
        <begin position="293"/>
        <end position="523"/>
    </location>
</feature>
<organism evidence="5 6">
    <name type="scientific">Rhynocoris fuscipes</name>
    <dbReference type="NCBI Taxonomy" id="488301"/>
    <lineage>
        <taxon>Eukaryota</taxon>
        <taxon>Metazoa</taxon>
        <taxon>Ecdysozoa</taxon>
        <taxon>Arthropoda</taxon>
        <taxon>Hexapoda</taxon>
        <taxon>Insecta</taxon>
        <taxon>Pterygota</taxon>
        <taxon>Neoptera</taxon>
        <taxon>Paraneoptera</taxon>
        <taxon>Hemiptera</taxon>
        <taxon>Heteroptera</taxon>
        <taxon>Panheteroptera</taxon>
        <taxon>Cimicomorpha</taxon>
        <taxon>Reduviidae</taxon>
        <taxon>Harpactorinae</taxon>
        <taxon>Harpactorini</taxon>
        <taxon>Rhynocoris</taxon>
    </lineage>
</organism>
<comment type="similarity">
    <text evidence="2">Belongs to the peptidase S1 family. CLIP subfamily.</text>
</comment>